<dbReference type="GO" id="GO:0016020">
    <property type="term" value="C:membrane"/>
    <property type="evidence" value="ECO:0007669"/>
    <property type="project" value="UniProtKB-SubCell"/>
</dbReference>
<evidence type="ECO:0000256" key="4">
    <source>
        <dbReference type="ARBA" id="ARBA00022989"/>
    </source>
</evidence>
<dbReference type="PANTHER" id="PTHR12668:SF53">
    <property type="entry name" value="TMEM14 PROTEIN HOMOLOG YJR085C"/>
    <property type="match status" value="1"/>
</dbReference>
<dbReference type="AlphaFoldDB" id="A0A1E4SX51"/>
<feature type="transmembrane region" description="Helical" evidence="6">
    <location>
        <begin position="62"/>
        <end position="79"/>
    </location>
</feature>
<dbReference type="InterPro" id="IPR005349">
    <property type="entry name" value="TMEM14"/>
</dbReference>
<evidence type="ECO:0000256" key="1">
    <source>
        <dbReference type="ARBA" id="ARBA00004370"/>
    </source>
</evidence>
<evidence type="ECO:0000313" key="7">
    <source>
        <dbReference type="EMBL" id="ODV84063.1"/>
    </source>
</evidence>
<evidence type="ECO:0000256" key="2">
    <source>
        <dbReference type="ARBA" id="ARBA00007590"/>
    </source>
</evidence>
<dbReference type="InterPro" id="IPR044890">
    <property type="entry name" value="TMEM14_sf"/>
</dbReference>
<evidence type="ECO:0000256" key="6">
    <source>
        <dbReference type="SAM" id="Phobius"/>
    </source>
</evidence>
<reference evidence="8" key="1">
    <citation type="submission" date="2016-04" db="EMBL/GenBank/DDBJ databases">
        <title>Comparative genomics of biotechnologically important yeasts.</title>
        <authorList>
            <consortium name="DOE Joint Genome Institute"/>
            <person name="Riley R."/>
            <person name="Haridas S."/>
            <person name="Wolfe K.H."/>
            <person name="Lopes M.R."/>
            <person name="Hittinger C.T."/>
            <person name="Goker M."/>
            <person name="Salamov A."/>
            <person name="Wisecaver J."/>
            <person name="Long T.M."/>
            <person name="Aerts A.L."/>
            <person name="Barry K."/>
            <person name="Choi C."/>
            <person name="Clum A."/>
            <person name="Coughlan A.Y."/>
            <person name="Deshpande S."/>
            <person name="Douglass A.P."/>
            <person name="Hanson S.J."/>
            <person name="Klenk H.-P."/>
            <person name="Labutti K."/>
            <person name="Lapidus A."/>
            <person name="Lindquist E."/>
            <person name="Lipzen A."/>
            <person name="Meier-Kolthoff J.P."/>
            <person name="Ohm R.A."/>
            <person name="Otillar R.P."/>
            <person name="Pangilinan J."/>
            <person name="Peng Y."/>
            <person name="Rokas A."/>
            <person name="Rosa C.A."/>
            <person name="Scheuner C."/>
            <person name="Sibirny A.A."/>
            <person name="Slot J.C."/>
            <person name="Stielow J.B."/>
            <person name="Sun H."/>
            <person name="Kurtzman C.P."/>
            <person name="Blackwell M."/>
            <person name="Grigoriev I.V."/>
            <person name="Jeffries T.W."/>
        </authorList>
    </citation>
    <scope>NUCLEOTIDE SEQUENCE [LARGE SCALE GENOMIC DNA]</scope>
    <source>
        <strain evidence="8">NRRL YB-2248</strain>
    </source>
</reference>
<evidence type="ECO:0000313" key="8">
    <source>
        <dbReference type="Proteomes" id="UP000094801"/>
    </source>
</evidence>
<protein>
    <recommendedName>
        <fullName evidence="9">Transmembrane protein 14</fullName>
    </recommendedName>
</protein>
<name>A0A1E4SX51_9ASCO</name>
<dbReference type="Pfam" id="PF03647">
    <property type="entry name" value="Tmemb_14"/>
    <property type="match status" value="1"/>
</dbReference>
<dbReference type="OrthoDB" id="5620at2759"/>
<dbReference type="PANTHER" id="PTHR12668">
    <property type="entry name" value="TRANSMEMBRANE PROTEIN 14, 15"/>
    <property type="match status" value="1"/>
</dbReference>
<proteinExistence type="inferred from homology"/>
<feature type="transmembrane region" description="Helical" evidence="6">
    <location>
        <begin position="91"/>
        <end position="108"/>
    </location>
</feature>
<organism evidence="7 8">
    <name type="scientific">[Candida] arabinofermentans NRRL YB-2248</name>
    <dbReference type="NCBI Taxonomy" id="983967"/>
    <lineage>
        <taxon>Eukaryota</taxon>
        <taxon>Fungi</taxon>
        <taxon>Dikarya</taxon>
        <taxon>Ascomycota</taxon>
        <taxon>Saccharomycotina</taxon>
        <taxon>Pichiomycetes</taxon>
        <taxon>Pichiales</taxon>
        <taxon>Pichiaceae</taxon>
        <taxon>Ogataea</taxon>
        <taxon>Ogataea/Candida clade</taxon>
    </lineage>
</organism>
<dbReference type="EMBL" id="KV453859">
    <property type="protein sequence ID" value="ODV84063.1"/>
    <property type="molecule type" value="Genomic_DNA"/>
</dbReference>
<feature type="transmembrane region" description="Helical" evidence="6">
    <location>
        <begin position="38"/>
        <end position="56"/>
    </location>
</feature>
<keyword evidence="4 6" id="KW-1133">Transmembrane helix</keyword>
<evidence type="ECO:0000256" key="5">
    <source>
        <dbReference type="ARBA" id="ARBA00023136"/>
    </source>
</evidence>
<keyword evidence="5 6" id="KW-0472">Membrane</keyword>
<sequence>MCFESSSDSHPEHPAFTLGGLSLVGGIMGYAKKKSLPSLVAGTSISALYFFAGYLLKENKEYGIHTALATSAVLAGAGISRSSKTGFKKPVPLMLALLGLTSTGYYAYKYNQFY</sequence>
<accession>A0A1E4SX51</accession>
<keyword evidence="3 6" id="KW-0812">Transmembrane</keyword>
<dbReference type="Gene3D" id="1.10.10.1740">
    <property type="entry name" value="Transmembrane protein 14-like"/>
    <property type="match status" value="1"/>
</dbReference>
<gene>
    <name evidence="7" type="ORF">CANARDRAFT_9059</name>
</gene>
<evidence type="ECO:0000256" key="3">
    <source>
        <dbReference type="ARBA" id="ARBA00022692"/>
    </source>
</evidence>
<comment type="similarity">
    <text evidence="2">Belongs to the TMEM14 family.</text>
</comment>
<keyword evidence="8" id="KW-1185">Reference proteome</keyword>
<evidence type="ECO:0008006" key="9">
    <source>
        <dbReference type="Google" id="ProtNLM"/>
    </source>
</evidence>
<dbReference type="Proteomes" id="UP000094801">
    <property type="component" value="Unassembled WGS sequence"/>
</dbReference>
<comment type="subcellular location">
    <subcellularLocation>
        <location evidence="1">Membrane</location>
    </subcellularLocation>
</comment>